<evidence type="ECO:0000256" key="1">
    <source>
        <dbReference type="SAM" id="MobiDB-lite"/>
    </source>
</evidence>
<sequence length="155" mass="16240">MHLSSILIGAVGFAGIAFAAPDAPAPTPKPDCTHTVTFKWTHGLTAVVKQYSEWKTQSMTVDCHGCNSVVQQTLYIKNGGGYSNRAARVRVVAAPTGVVGTKRIYVCRSTDAAPPPPAEKPAIQAKPIPSKLTWGGSRGATKDVPSKKAPANDAT</sequence>
<proteinExistence type="predicted"/>
<name>A0A7C8KLB0_ORBOL</name>
<feature type="signal peptide" evidence="2">
    <location>
        <begin position="1"/>
        <end position="19"/>
    </location>
</feature>
<feature type="chain" id="PRO_5044300273" evidence="2">
    <location>
        <begin position="20"/>
        <end position="155"/>
    </location>
</feature>
<accession>A0A7C8KLB0</accession>
<keyword evidence="2" id="KW-0732">Signal</keyword>
<gene>
    <name evidence="3" type="ORF">EYR41_011135</name>
</gene>
<evidence type="ECO:0000256" key="2">
    <source>
        <dbReference type="SAM" id="SignalP"/>
    </source>
</evidence>
<reference evidence="3 4" key="1">
    <citation type="submission" date="2019-03" db="EMBL/GenBank/DDBJ databases">
        <title>Nematode-trapping fungi genome.</title>
        <authorList>
            <person name="Vidal-Diez De Ulzurrun G."/>
        </authorList>
    </citation>
    <scope>NUCLEOTIDE SEQUENCE [LARGE SCALE GENOMIC DNA]</scope>
    <source>
        <strain evidence="3 4">TWF154</strain>
    </source>
</reference>
<dbReference type="EMBL" id="SOZJ01000008">
    <property type="protein sequence ID" value="TGJ63198.1"/>
    <property type="molecule type" value="Genomic_DNA"/>
</dbReference>
<dbReference type="Proteomes" id="UP000297595">
    <property type="component" value="Unassembled WGS sequence"/>
</dbReference>
<protein>
    <submittedName>
        <fullName evidence="3">Uncharacterized protein</fullName>
    </submittedName>
</protein>
<evidence type="ECO:0000313" key="4">
    <source>
        <dbReference type="Proteomes" id="UP000297595"/>
    </source>
</evidence>
<evidence type="ECO:0000313" key="3">
    <source>
        <dbReference type="EMBL" id="TGJ63198.1"/>
    </source>
</evidence>
<feature type="region of interest" description="Disordered" evidence="1">
    <location>
        <begin position="111"/>
        <end position="155"/>
    </location>
</feature>
<organism evidence="3 4">
    <name type="scientific">Orbilia oligospora</name>
    <name type="common">Nematode-trapping fungus</name>
    <name type="synonym">Arthrobotrys oligospora</name>
    <dbReference type="NCBI Taxonomy" id="2813651"/>
    <lineage>
        <taxon>Eukaryota</taxon>
        <taxon>Fungi</taxon>
        <taxon>Dikarya</taxon>
        <taxon>Ascomycota</taxon>
        <taxon>Pezizomycotina</taxon>
        <taxon>Orbiliomycetes</taxon>
        <taxon>Orbiliales</taxon>
        <taxon>Orbiliaceae</taxon>
        <taxon>Orbilia</taxon>
    </lineage>
</organism>
<feature type="compositionally biased region" description="Low complexity" evidence="1">
    <location>
        <begin position="120"/>
        <end position="129"/>
    </location>
</feature>
<comment type="caution">
    <text evidence="3">The sequence shown here is derived from an EMBL/GenBank/DDBJ whole genome shotgun (WGS) entry which is preliminary data.</text>
</comment>
<dbReference type="AlphaFoldDB" id="A0A7C8KLB0"/>